<dbReference type="SUPFAM" id="SSF48452">
    <property type="entry name" value="TPR-like"/>
    <property type="match status" value="1"/>
</dbReference>
<dbReference type="Proteomes" id="UP000530928">
    <property type="component" value="Unassembled WGS sequence"/>
</dbReference>
<gene>
    <name evidence="1" type="ORF">HNR30_001721</name>
</gene>
<dbReference type="AlphaFoldDB" id="A0A7W0HP12"/>
<sequence>MAPDGHDGLNDPYQEAEGELSMARLALDDGELGHAAQHVATALLHAPDLPAAHELLLARLSLDDFPLAEPLFLGTALARAHLLAARGGLDEALALIGSVQQHEPRGHWADVPWMAGPDLPGKVSPATLCTVIVGLAQALHDPVDEEERPALEPFVQLVRNAAQTYPGEAMLWWAGSMLMRRAGRAQEAVKLAEHSSALEPSLQAAVAAACAYRNLERWTEAEAAMHEALRIEPGNLYVRTDLAELVHRAGRPGEALRWAEEVLDADPRHESAYPTACGMRFEADGDLRHLLDLAAYLAEHPGNTHAYSVLANQSGTRPWLRRPADASEAVINVLFQVLEQEEGVEGGSLRVSAPEPPSAMLAFGRALPGFTLVVEAVPEPDPRLPVPETGFDGPVRSVSQRVWRYEGTGAVPAVAPPGQEAVQAVAVLAEQPWPHLPGAFDQAVRLAATSLDELLGVMVHPPALPFDDLRAWPLWLRQVQAWACLGIAHHRGDQPWASSERRQILVDLAYGPEDWVSEAALLAMIATAWVDRAARQDVAALVGWRFLAAVQASRTRPVTILESLSHLALATPDLEPGVRSLALAMLDDDEEPAP</sequence>
<dbReference type="Gene3D" id="1.25.40.10">
    <property type="entry name" value="Tetratricopeptide repeat domain"/>
    <property type="match status" value="1"/>
</dbReference>
<name>A0A7W0HP12_9ACTN</name>
<protein>
    <submittedName>
        <fullName evidence="1">Tetratricopeptide (TPR) repeat protein</fullName>
    </submittedName>
</protein>
<evidence type="ECO:0000313" key="1">
    <source>
        <dbReference type="EMBL" id="MBA2890380.1"/>
    </source>
</evidence>
<dbReference type="RefSeq" id="WP_312894292.1">
    <property type="nucleotide sequence ID" value="NZ_BAABAM010000006.1"/>
</dbReference>
<accession>A0A7W0HP12</accession>
<dbReference type="InterPro" id="IPR011990">
    <property type="entry name" value="TPR-like_helical_dom_sf"/>
</dbReference>
<reference evidence="1 2" key="1">
    <citation type="submission" date="2020-07" db="EMBL/GenBank/DDBJ databases">
        <title>Genomic Encyclopedia of Type Strains, Phase IV (KMG-IV): sequencing the most valuable type-strain genomes for metagenomic binning, comparative biology and taxonomic classification.</title>
        <authorList>
            <person name="Goeker M."/>
        </authorList>
    </citation>
    <scope>NUCLEOTIDE SEQUENCE [LARGE SCALE GENOMIC DNA]</scope>
    <source>
        <strain evidence="1 2">DSM 45533</strain>
    </source>
</reference>
<proteinExistence type="predicted"/>
<dbReference type="Pfam" id="PF14559">
    <property type="entry name" value="TPR_19"/>
    <property type="match status" value="1"/>
</dbReference>
<comment type="caution">
    <text evidence="1">The sequence shown here is derived from an EMBL/GenBank/DDBJ whole genome shotgun (WGS) entry which is preliminary data.</text>
</comment>
<organism evidence="1 2">
    <name type="scientific">Nonomuraea soli</name>
    <dbReference type="NCBI Taxonomy" id="1032476"/>
    <lineage>
        <taxon>Bacteria</taxon>
        <taxon>Bacillati</taxon>
        <taxon>Actinomycetota</taxon>
        <taxon>Actinomycetes</taxon>
        <taxon>Streptosporangiales</taxon>
        <taxon>Streptosporangiaceae</taxon>
        <taxon>Nonomuraea</taxon>
    </lineage>
</organism>
<keyword evidence="2" id="KW-1185">Reference proteome</keyword>
<evidence type="ECO:0000313" key="2">
    <source>
        <dbReference type="Proteomes" id="UP000530928"/>
    </source>
</evidence>
<dbReference type="EMBL" id="JACDUR010000002">
    <property type="protein sequence ID" value="MBA2890380.1"/>
    <property type="molecule type" value="Genomic_DNA"/>
</dbReference>